<keyword evidence="1" id="KW-0732">Signal</keyword>
<proteinExistence type="predicted"/>
<evidence type="ECO:0000256" key="1">
    <source>
        <dbReference type="SAM" id="SignalP"/>
    </source>
</evidence>
<protein>
    <submittedName>
        <fullName evidence="2">Oidioi.mRNA.OKI2018_I69.XSR.g14433.t1.cds</fullName>
    </submittedName>
</protein>
<accession>A0ABN7SF03</accession>
<evidence type="ECO:0000313" key="2">
    <source>
        <dbReference type="EMBL" id="CAG5096002.1"/>
    </source>
</evidence>
<name>A0ABN7SF03_OIKDI</name>
<dbReference type="Proteomes" id="UP001158576">
    <property type="component" value="Chromosome XSR"/>
</dbReference>
<organism evidence="2 3">
    <name type="scientific">Oikopleura dioica</name>
    <name type="common">Tunicate</name>
    <dbReference type="NCBI Taxonomy" id="34765"/>
    <lineage>
        <taxon>Eukaryota</taxon>
        <taxon>Metazoa</taxon>
        <taxon>Chordata</taxon>
        <taxon>Tunicata</taxon>
        <taxon>Appendicularia</taxon>
        <taxon>Copelata</taxon>
        <taxon>Oikopleuridae</taxon>
        <taxon>Oikopleura</taxon>
    </lineage>
</organism>
<gene>
    <name evidence="2" type="ORF">OKIOD_LOCUS5991</name>
</gene>
<reference evidence="2 3" key="1">
    <citation type="submission" date="2021-04" db="EMBL/GenBank/DDBJ databases">
        <authorList>
            <person name="Bliznina A."/>
        </authorList>
    </citation>
    <scope>NUCLEOTIDE SEQUENCE [LARGE SCALE GENOMIC DNA]</scope>
</reference>
<dbReference type="EMBL" id="OU015569">
    <property type="protein sequence ID" value="CAG5096002.1"/>
    <property type="molecule type" value="Genomic_DNA"/>
</dbReference>
<feature type="signal peptide" evidence="1">
    <location>
        <begin position="1"/>
        <end position="19"/>
    </location>
</feature>
<evidence type="ECO:0000313" key="3">
    <source>
        <dbReference type="Proteomes" id="UP001158576"/>
    </source>
</evidence>
<sequence>MRFFLLFFNVIFATKLADIQKYEEADPNLEQDEYKHLKDEMRSPVDFFNDPLEDFIDKELRKANRFYNVFQV</sequence>
<feature type="chain" id="PRO_5045115558" evidence="1">
    <location>
        <begin position="20"/>
        <end position="72"/>
    </location>
</feature>
<keyword evidence="3" id="KW-1185">Reference proteome</keyword>